<dbReference type="Pfam" id="PF00106">
    <property type="entry name" value="adh_short"/>
    <property type="match status" value="1"/>
</dbReference>
<dbReference type="CDD" id="cd05327">
    <property type="entry name" value="retinol-DH_like_SDR_c_like"/>
    <property type="match status" value="1"/>
</dbReference>
<dbReference type="EMBL" id="QGLE01000011">
    <property type="protein sequence ID" value="PWR19546.1"/>
    <property type="molecule type" value="Genomic_DNA"/>
</dbReference>
<sequence length="313" mass="32550">MMAWSIDVLPDQTGRTAVVTGANSGLGYHTANALAAKGARVIMACRDTAKAEIAAAAIRANFPEAQVEVRPLDLADLASVSAFAESLAADLGALDLLVNNAGVMALPLTRTRDGFEMQVGTNHLGHFALTGRLLPLLEAAPAPRVVTVASLAHKAGSLDFEDLNWHKRRYDKWRAYGQAKLANLSFALELDRRLRAAGCRTVSIAAHPGFAATNLLMVGPRMENSTLGKIAMVAGGGLFAQSAVQGAIPILHAATAPDLAPGSYWGPNGAFELWGKAAAPAKSTGAARSEKKGAALWSLSETLTGVAYLSSAG</sequence>
<evidence type="ECO:0000256" key="1">
    <source>
        <dbReference type="ARBA" id="ARBA00023002"/>
    </source>
</evidence>
<dbReference type="NCBIfam" id="NF004513">
    <property type="entry name" value="PRK05854.1"/>
    <property type="match status" value="1"/>
</dbReference>
<organism evidence="2 3">
    <name type="scientific">Zavarzinia aquatilis</name>
    <dbReference type="NCBI Taxonomy" id="2211142"/>
    <lineage>
        <taxon>Bacteria</taxon>
        <taxon>Pseudomonadati</taxon>
        <taxon>Pseudomonadota</taxon>
        <taxon>Alphaproteobacteria</taxon>
        <taxon>Rhodospirillales</taxon>
        <taxon>Zavarziniaceae</taxon>
        <taxon>Zavarzinia</taxon>
    </lineage>
</organism>
<dbReference type="OrthoDB" id="109589at2"/>
<keyword evidence="1" id="KW-0560">Oxidoreductase</keyword>
<proteinExistence type="predicted"/>
<accession>A0A317E092</accession>
<dbReference type="Proteomes" id="UP000245461">
    <property type="component" value="Unassembled WGS sequence"/>
</dbReference>
<evidence type="ECO:0000313" key="2">
    <source>
        <dbReference type="EMBL" id="PWR19546.1"/>
    </source>
</evidence>
<keyword evidence="3" id="KW-1185">Reference proteome</keyword>
<dbReference type="SUPFAM" id="SSF51735">
    <property type="entry name" value="NAD(P)-binding Rossmann-fold domains"/>
    <property type="match status" value="1"/>
</dbReference>
<protein>
    <submittedName>
        <fullName evidence="2">Short-chain dehydrogenase</fullName>
    </submittedName>
</protein>
<dbReference type="Gene3D" id="3.40.50.720">
    <property type="entry name" value="NAD(P)-binding Rossmann-like Domain"/>
    <property type="match status" value="1"/>
</dbReference>
<dbReference type="PANTHER" id="PTHR43157:SF64">
    <property type="entry name" value="RETINOL DEHYDROGENASE 14"/>
    <property type="match status" value="1"/>
</dbReference>
<reference evidence="2 3" key="1">
    <citation type="submission" date="2018-05" db="EMBL/GenBank/DDBJ databases">
        <title>Zavarzinia sp. HR-AS.</title>
        <authorList>
            <person name="Lee Y."/>
            <person name="Jeon C.O."/>
        </authorList>
    </citation>
    <scope>NUCLEOTIDE SEQUENCE [LARGE SCALE GENOMIC DNA]</scope>
    <source>
        <strain evidence="2 3">HR-AS</strain>
    </source>
</reference>
<dbReference type="PRINTS" id="PR00081">
    <property type="entry name" value="GDHRDH"/>
</dbReference>
<gene>
    <name evidence="2" type="ORF">DKG74_16515</name>
</gene>
<dbReference type="AlphaFoldDB" id="A0A317E092"/>
<name>A0A317E092_9PROT</name>
<dbReference type="PANTHER" id="PTHR43157">
    <property type="entry name" value="PHOSPHATIDYLINOSITOL-GLYCAN BIOSYNTHESIS CLASS F PROTEIN-RELATED"/>
    <property type="match status" value="1"/>
</dbReference>
<dbReference type="NCBIfam" id="NF004846">
    <property type="entry name" value="PRK06197.1"/>
    <property type="match status" value="1"/>
</dbReference>
<dbReference type="GO" id="GO:0016491">
    <property type="term" value="F:oxidoreductase activity"/>
    <property type="evidence" value="ECO:0007669"/>
    <property type="project" value="UniProtKB-KW"/>
</dbReference>
<dbReference type="InterPro" id="IPR036291">
    <property type="entry name" value="NAD(P)-bd_dom_sf"/>
</dbReference>
<dbReference type="InterPro" id="IPR002347">
    <property type="entry name" value="SDR_fam"/>
</dbReference>
<evidence type="ECO:0000313" key="3">
    <source>
        <dbReference type="Proteomes" id="UP000245461"/>
    </source>
</evidence>
<comment type="caution">
    <text evidence="2">The sequence shown here is derived from an EMBL/GenBank/DDBJ whole genome shotgun (WGS) entry which is preliminary data.</text>
</comment>